<keyword evidence="1" id="KW-1133">Transmembrane helix</keyword>
<dbReference type="AlphaFoldDB" id="A0A6P5ZZZ2"/>
<proteinExistence type="predicted"/>
<dbReference type="Gene3D" id="3.30.70.330">
    <property type="match status" value="1"/>
</dbReference>
<dbReference type="SUPFAM" id="SSF54928">
    <property type="entry name" value="RNA-binding domain, RBD"/>
    <property type="match status" value="1"/>
</dbReference>
<evidence type="ECO:0000259" key="3">
    <source>
        <dbReference type="Pfam" id="PF00076"/>
    </source>
</evidence>
<dbReference type="KEGG" id="dzi:111305096"/>
<feature type="domain" description="RRM" evidence="3">
    <location>
        <begin position="32"/>
        <end position="68"/>
    </location>
</feature>
<dbReference type="GO" id="GO:0006397">
    <property type="term" value="P:mRNA processing"/>
    <property type="evidence" value="ECO:0007669"/>
    <property type="project" value="InterPro"/>
</dbReference>
<dbReference type="GO" id="GO:0003723">
    <property type="term" value="F:RNA binding"/>
    <property type="evidence" value="ECO:0007669"/>
    <property type="project" value="InterPro"/>
</dbReference>
<protein>
    <submittedName>
        <fullName evidence="5">Probable RNA-binding protein 23</fullName>
    </submittedName>
</protein>
<organism evidence="4 5">
    <name type="scientific">Durio zibethinus</name>
    <name type="common">Durian</name>
    <dbReference type="NCBI Taxonomy" id="66656"/>
    <lineage>
        <taxon>Eukaryota</taxon>
        <taxon>Viridiplantae</taxon>
        <taxon>Streptophyta</taxon>
        <taxon>Embryophyta</taxon>
        <taxon>Tracheophyta</taxon>
        <taxon>Spermatophyta</taxon>
        <taxon>Magnoliopsida</taxon>
        <taxon>eudicotyledons</taxon>
        <taxon>Gunneridae</taxon>
        <taxon>Pentapetalae</taxon>
        <taxon>rosids</taxon>
        <taxon>malvids</taxon>
        <taxon>Malvales</taxon>
        <taxon>Malvaceae</taxon>
        <taxon>Helicteroideae</taxon>
        <taxon>Durio</taxon>
    </lineage>
</organism>
<evidence type="ECO:0000256" key="1">
    <source>
        <dbReference type="SAM" id="Phobius"/>
    </source>
</evidence>
<accession>A0A6P5ZZZ2</accession>
<feature type="signal peptide" evidence="2">
    <location>
        <begin position="1"/>
        <end position="17"/>
    </location>
</feature>
<feature type="transmembrane region" description="Helical" evidence="1">
    <location>
        <begin position="6"/>
        <end position="24"/>
    </location>
</feature>
<dbReference type="InterPro" id="IPR000504">
    <property type="entry name" value="RRM_dom"/>
</dbReference>
<reference evidence="5" key="1">
    <citation type="submission" date="2025-08" db="UniProtKB">
        <authorList>
            <consortium name="RefSeq"/>
        </authorList>
    </citation>
    <scope>IDENTIFICATION</scope>
    <source>
        <tissue evidence="5">Fruit stalk</tissue>
    </source>
</reference>
<dbReference type="OrthoDB" id="1744329at2759"/>
<dbReference type="InterPro" id="IPR012677">
    <property type="entry name" value="Nucleotide-bd_a/b_plait_sf"/>
</dbReference>
<evidence type="ECO:0000313" key="5">
    <source>
        <dbReference type="RefSeq" id="XP_022758026.1"/>
    </source>
</evidence>
<dbReference type="GeneID" id="111305096"/>
<name>A0A6P5ZZZ2_DURZI</name>
<dbReference type="Pfam" id="PF00076">
    <property type="entry name" value="RRM_1"/>
    <property type="match status" value="1"/>
</dbReference>
<dbReference type="PANTHER" id="PTHR48036">
    <property type="entry name" value="SPLICING FACTOR (PAD-1), PUTATIVE (AFU_ORTHOLOGUE AFUA_1G15810)-RELATED"/>
    <property type="match status" value="1"/>
</dbReference>
<keyword evidence="1" id="KW-0472">Membrane</keyword>
<evidence type="ECO:0000313" key="4">
    <source>
        <dbReference type="Proteomes" id="UP000515121"/>
    </source>
</evidence>
<evidence type="ECO:0000256" key="2">
    <source>
        <dbReference type="SAM" id="SignalP"/>
    </source>
</evidence>
<dbReference type="RefSeq" id="XP_022758026.1">
    <property type="nucleotide sequence ID" value="XM_022902291.1"/>
</dbReference>
<feature type="chain" id="PRO_5028280797" evidence="2">
    <location>
        <begin position="18"/>
        <end position="76"/>
    </location>
</feature>
<dbReference type="Proteomes" id="UP000515121">
    <property type="component" value="Unplaced"/>
</dbReference>
<sequence length="76" mass="8855">MCVQTCIFFFFCANVELLFTLNWLMTNASKSNQRDVYEFFSKASKVRNVQLIMDRNSKRSKGVGSIPFMLSKIILF</sequence>
<keyword evidence="2" id="KW-0732">Signal</keyword>
<keyword evidence="1" id="KW-0812">Transmembrane</keyword>
<dbReference type="InterPro" id="IPR035979">
    <property type="entry name" value="RBD_domain_sf"/>
</dbReference>
<dbReference type="InterPro" id="IPR006509">
    <property type="entry name" value="RBM39_SF"/>
</dbReference>
<gene>
    <name evidence="5" type="primary">LOC111305096</name>
</gene>
<keyword evidence="4" id="KW-1185">Reference proteome</keyword>
<dbReference type="GO" id="GO:0005634">
    <property type="term" value="C:nucleus"/>
    <property type="evidence" value="ECO:0007669"/>
    <property type="project" value="InterPro"/>
</dbReference>